<sequence>MVATHPDHRRRGYARAAVSALLDHLDRVEDVTLFELHTSSEAAALYREFGFAGSPTLMRRTRRSQSATSSRWTGAGATSPPRYRALGRSSFAFATVHASYESPSGCAGRVGPRL</sequence>
<feature type="compositionally biased region" description="Low complexity" evidence="1">
    <location>
        <begin position="64"/>
        <end position="73"/>
    </location>
</feature>
<dbReference type="Pfam" id="PF13508">
    <property type="entry name" value="Acetyltransf_7"/>
    <property type="match status" value="1"/>
</dbReference>
<dbReference type="PROSITE" id="PS51186">
    <property type="entry name" value="GNAT"/>
    <property type="match status" value="1"/>
</dbReference>
<dbReference type="InterPro" id="IPR000182">
    <property type="entry name" value="GNAT_dom"/>
</dbReference>
<name>A0ABZ1TNM4_STRVG</name>
<dbReference type="Proteomes" id="UP001432039">
    <property type="component" value="Chromosome"/>
</dbReference>
<accession>A0ABZ1TNM4</accession>
<evidence type="ECO:0000256" key="1">
    <source>
        <dbReference type="SAM" id="MobiDB-lite"/>
    </source>
</evidence>
<dbReference type="EMBL" id="CP108090">
    <property type="protein sequence ID" value="WUQ17433.1"/>
    <property type="molecule type" value="Genomic_DNA"/>
</dbReference>
<proteinExistence type="predicted"/>
<evidence type="ECO:0000313" key="3">
    <source>
        <dbReference type="EMBL" id="WUQ17433.1"/>
    </source>
</evidence>
<evidence type="ECO:0000259" key="2">
    <source>
        <dbReference type="PROSITE" id="PS51186"/>
    </source>
</evidence>
<organism evidence="3 4">
    <name type="scientific">Streptomyces virginiae</name>
    <name type="common">Streptomyces cinnamonensis</name>
    <dbReference type="NCBI Taxonomy" id="1961"/>
    <lineage>
        <taxon>Bacteria</taxon>
        <taxon>Bacillati</taxon>
        <taxon>Actinomycetota</taxon>
        <taxon>Actinomycetes</taxon>
        <taxon>Kitasatosporales</taxon>
        <taxon>Streptomycetaceae</taxon>
        <taxon>Streptomyces</taxon>
    </lineage>
</organism>
<evidence type="ECO:0000313" key="4">
    <source>
        <dbReference type="Proteomes" id="UP001432039"/>
    </source>
</evidence>
<protein>
    <submittedName>
        <fullName evidence="3">GNAT family N-acetyltransferase</fullName>
    </submittedName>
</protein>
<dbReference type="InterPro" id="IPR016181">
    <property type="entry name" value="Acyl_CoA_acyltransferase"/>
</dbReference>
<gene>
    <name evidence="3" type="ORF">OG517_42025</name>
</gene>
<feature type="region of interest" description="Disordered" evidence="1">
    <location>
        <begin position="57"/>
        <end position="81"/>
    </location>
</feature>
<feature type="domain" description="N-acetyltransferase" evidence="2">
    <location>
        <begin position="1"/>
        <end position="75"/>
    </location>
</feature>
<dbReference type="CDD" id="cd04301">
    <property type="entry name" value="NAT_SF"/>
    <property type="match status" value="1"/>
</dbReference>
<dbReference type="SUPFAM" id="SSF55729">
    <property type="entry name" value="Acyl-CoA N-acyltransferases (Nat)"/>
    <property type="match status" value="1"/>
</dbReference>
<reference evidence="3" key="1">
    <citation type="submission" date="2022-10" db="EMBL/GenBank/DDBJ databases">
        <title>The complete genomes of actinobacterial strains from the NBC collection.</title>
        <authorList>
            <person name="Joergensen T.S."/>
            <person name="Alvarez Arevalo M."/>
            <person name="Sterndorff E.B."/>
            <person name="Faurdal D."/>
            <person name="Vuksanovic O."/>
            <person name="Mourched A.-S."/>
            <person name="Charusanti P."/>
            <person name="Shaw S."/>
            <person name="Blin K."/>
            <person name="Weber T."/>
        </authorList>
    </citation>
    <scope>NUCLEOTIDE SEQUENCE</scope>
    <source>
        <strain evidence="3">NBC_00248</strain>
    </source>
</reference>
<dbReference type="Gene3D" id="3.40.630.30">
    <property type="match status" value="1"/>
</dbReference>
<keyword evidence="4" id="KW-1185">Reference proteome</keyword>